<proteinExistence type="inferred from homology"/>
<dbReference type="Proteomes" id="UP000191931">
    <property type="component" value="Unassembled WGS sequence"/>
</dbReference>
<name>A0A1W1H8N0_9BACT</name>
<protein>
    <recommendedName>
        <fullName evidence="3">TsaA-like domain-containing protein</fullName>
    </recommendedName>
</protein>
<dbReference type="InterPro" id="IPR036414">
    <property type="entry name" value="YaeB_N_sf"/>
</dbReference>
<evidence type="ECO:0000256" key="1">
    <source>
        <dbReference type="ARBA" id="ARBA00022691"/>
    </source>
</evidence>
<dbReference type="SUPFAM" id="SSF118196">
    <property type="entry name" value="YaeB-like"/>
    <property type="match status" value="1"/>
</dbReference>
<dbReference type="OrthoDB" id="9804309at2"/>
<evidence type="ECO:0000313" key="5">
    <source>
        <dbReference type="Proteomes" id="UP000191931"/>
    </source>
</evidence>
<reference evidence="4 5" key="1">
    <citation type="submission" date="2017-03" db="EMBL/GenBank/DDBJ databases">
        <authorList>
            <person name="Afonso C.L."/>
            <person name="Miller P.J."/>
            <person name="Scott M.A."/>
            <person name="Spackman E."/>
            <person name="Goraichik I."/>
            <person name="Dimitrov K.M."/>
            <person name="Suarez D.L."/>
            <person name="Swayne D.E."/>
        </authorList>
    </citation>
    <scope>NUCLEOTIDE SEQUENCE [LARGE SCALE GENOMIC DNA]</scope>
    <source>
        <strain evidence="4">PRJEB14757</strain>
    </source>
</reference>
<dbReference type="STRING" id="1246637.MTBBW1_160013"/>
<dbReference type="AlphaFoldDB" id="A0A1W1H8N0"/>
<dbReference type="Pfam" id="PF01980">
    <property type="entry name" value="TrmO_N"/>
    <property type="match status" value="1"/>
</dbReference>
<dbReference type="Gene3D" id="2.40.30.70">
    <property type="entry name" value="YaeB-like"/>
    <property type="match status" value="1"/>
</dbReference>
<gene>
    <name evidence="4" type="ORF">MTBBW1_160013</name>
</gene>
<dbReference type="InterPro" id="IPR036413">
    <property type="entry name" value="YaeB-like_sf"/>
</dbReference>
<dbReference type="InterPro" id="IPR023370">
    <property type="entry name" value="TrmO-like_N"/>
</dbReference>
<sequence>MNRSTQNKTDLELRVIGTIKSSIKSLAQAPKQGTEGGINAWIDLEPFVKDAMFRLKTGEKYVILTWLHKADRSCMQVHPRGNPDNPLTGVFGTRSPNRPNPIGLHEVTLLGVQNNPPRLHVTSLEAIDGTPVLDIKPCLHEPQIK</sequence>
<evidence type="ECO:0000313" key="4">
    <source>
        <dbReference type="EMBL" id="SLM28822.1"/>
    </source>
</evidence>
<dbReference type="CDD" id="cd09281">
    <property type="entry name" value="UPF0066"/>
    <property type="match status" value="1"/>
</dbReference>
<evidence type="ECO:0000259" key="3">
    <source>
        <dbReference type="PROSITE" id="PS51668"/>
    </source>
</evidence>
<dbReference type="PANTHER" id="PTHR12818">
    <property type="entry name" value="TRNA (ADENINE(37)-N6)-METHYLTRANSFERASE"/>
    <property type="match status" value="1"/>
</dbReference>
<keyword evidence="1" id="KW-0949">S-adenosyl-L-methionine</keyword>
<dbReference type="EMBL" id="FWEV01000068">
    <property type="protein sequence ID" value="SLM28822.1"/>
    <property type="molecule type" value="Genomic_DNA"/>
</dbReference>
<evidence type="ECO:0000256" key="2">
    <source>
        <dbReference type="ARBA" id="ARBA00033753"/>
    </source>
</evidence>
<dbReference type="PANTHER" id="PTHR12818:SF0">
    <property type="entry name" value="TRNA (ADENINE(37)-N6)-METHYLTRANSFERASE"/>
    <property type="match status" value="1"/>
</dbReference>
<dbReference type="PROSITE" id="PS51668">
    <property type="entry name" value="TSAA_2"/>
    <property type="match status" value="1"/>
</dbReference>
<accession>A0A1W1H8N0</accession>
<dbReference type="RefSeq" id="WP_080799095.1">
    <property type="nucleotide sequence ID" value="NZ_LT828540.1"/>
</dbReference>
<organism evidence="4 5">
    <name type="scientific">Desulfamplus magnetovallimortis</name>
    <dbReference type="NCBI Taxonomy" id="1246637"/>
    <lineage>
        <taxon>Bacteria</taxon>
        <taxon>Pseudomonadati</taxon>
        <taxon>Thermodesulfobacteriota</taxon>
        <taxon>Desulfobacteria</taxon>
        <taxon>Desulfobacterales</taxon>
        <taxon>Desulfobacteraceae</taxon>
        <taxon>Desulfamplus</taxon>
    </lineage>
</organism>
<dbReference type="NCBIfam" id="TIGR00104">
    <property type="entry name" value="tRNA_TsaA"/>
    <property type="match status" value="1"/>
</dbReference>
<dbReference type="InterPro" id="IPR040372">
    <property type="entry name" value="YaeB-like"/>
</dbReference>
<comment type="similarity">
    <text evidence="2">Belongs to the tRNA methyltransferase O family.</text>
</comment>
<keyword evidence="5" id="KW-1185">Reference proteome</keyword>
<feature type="domain" description="TsaA-like" evidence="3">
    <location>
        <begin position="13"/>
        <end position="145"/>
    </location>
</feature>